<dbReference type="SMART" id="SM00220">
    <property type="entry name" value="S_TKc"/>
    <property type="match status" value="1"/>
</dbReference>
<feature type="transmembrane region" description="Helical" evidence="22">
    <location>
        <begin position="422"/>
        <end position="442"/>
    </location>
</feature>
<dbReference type="Proteomes" id="UP000028999">
    <property type="component" value="Unassembled WGS sequence"/>
</dbReference>
<evidence type="ECO:0000256" key="4">
    <source>
        <dbReference type="ARBA" id="ARBA00012513"/>
    </source>
</evidence>
<reference evidence="24 25" key="1">
    <citation type="journal article" date="2014" name="Science">
        <title>Plant genetics. Early allopolyploid evolution in the post-Neolithic Brassica napus oilseed genome.</title>
        <authorList>
            <person name="Chalhoub B."/>
            <person name="Denoeud F."/>
            <person name="Liu S."/>
            <person name="Parkin I.A."/>
            <person name="Tang H."/>
            <person name="Wang X."/>
            <person name="Chiquet J."/>
            <person name="Belcram H."/>
            <person name="Tong C."/>
            <person name="Samans B."/>
            <person name="Correa M."/>
            <person name="Da Silva C."/>
            <person name="Just J."/>
            <person name="Falentin C."/>
            <person name="Koh C.S."/>
            <person name="Le Clainche I."/>
            <person name="Bernard M."/>
            <person name="Bento P."/>
            <person name="Noel B."/>
            <person name="Labadie K."/>
            <person name="Alberti A."/>
            <person name="Charles M."/>
            <person name="Arnaud D."/>
            <person name="Guo H."/>
            <person name="Daviaud C."/>
            <person name="Alamery S."/>
            <person name="Jabbari K."/>
            <person name="Zhao M."/>
            <person name="Edger P.P."/>
            <person name="Chelaifa H."/>
            <person name="Tack D."/>
            <person name="Lassalle G."/>
            <person name="Mestiri I."/>
            <person name="Schnel N."/>
            <person name="Le Paslier M.C."/>
            <person name="Fan G."/>
            <person name="Renault V."/>
            <person name="Bayer P.E."/>
            <person name="Golicz A.A."/>
            <person name="Manoli S."/>
            <person name="Lee T.H."/>
            <person name="Thi V.H."/>
            <person name="Chalabi S."/>
            <person name="Hu Q."/>
            <person name="Fan C."/>
            <person name="Tollenaere R."/>
            <person name="Lu Y."/>
            <person name="Battail C."/>
            <person name="Shen J."/>
            <person name="Sidebottom C.H."/>
            <person name="Wang X."/>
            <person name="Canaguier A."/>
            <person name="Chauveau A."/>
            <person name="Berard A."/>
            <person name="Deniot G."/>
            <person name="Guan M."/>
            <person name="Liu Z."/>
            <person name="Sun F."/>
            <person name="Lim Y.P."/>
            <person name="Lyons E."/>
            <person name="Town C.D."/>
            <person name="Bancroft I."/>
            <person name="Wang X."/>
            <person name="Meng J."/>
            <person name="Ma J."/>
            <person name="Pires J.C."/>
            <person name="King G.J."/>
            <person name="Brunel D."/>
            <person name="Delourme R."/>
            <person name="Renard M."/>
            <person name="Aury J.M."/>
            <person name="Adams K.L."/>
            <person name="Batley J."/>
            <person name="Snowdon R.J."/>
            <person name="Tost J."/>
            <person name="Edwards D."/>
            <person name="Zhou Y."/>
            <person name="Hua W."/>
            <person name="Sharpe A.G."/>
            <person name="Paterson A.H."/>
            <person name="Guan C."/>
            <person name="Wincker P."/>
        </authorList>
    </citation>
    <scope>NUCLEOTIDE SEQUENCE [LARGE SCALE GENOMIC DNA]</scope>
    <source>
        <strain evidence="25">cv. Darmor-bzh</strain>
    </source>
</reference>
<sequence>MKQLNKWTVEKEAMEEYITMFLVCSVFSLVCSFTLFLACFVLCNWTMNKLCIQSTNLFLFNGHELIDVLIYFCPKGKHFNLRNLHDHEVVSFTWVQFNTLILFQILDASSFNEAPTVDGNADIKALLVFKSQVSGNNRLALGSWNHSTPFCQWKGVACGRKHKRVTDLDLGGLDLGGIISPAIGDLSFLKSLNLEDNSFGGTIPKEVGMLLMTLDLTSNNLVQGLPSELGSLSSLEVLFLSKNNLSGRLNGTIPQEIMQLESFVQLFVNSNLLTGPLPKDVGRLKHVVVLSVENNRLNGNIPETIGDCLYMEELYLRGNAFDGVIPDIRNLRAITHLNLSNNNLSGNVPEYLANFSTLENLDLSGNNFEGVVPTKGVFQHSGKFSVSGNRNLCGGIPELKLKPCPRNVVSRTRRHSSNKKKIFIGVGIGIASLLLALLALGAQPRTLWRNPIDVASVLDYIHSHCHDPVAHCDLKPSNVLLDNDLTAHVSDFGRARIIDQESFVNQVSSTGVRGTIGYTAPEYGMGGKPSREGDLYSFGILLLEMFTRKRPTDELFVEDFTLRSYTESALADHVLDIADISILSGEVHKKIMSTIAECLKMVFNVGIRCCEQSPTDRMTMAQA</sequence>
<dbReference type="Pfam" id="PF08263">
    <property type="entry name" value="LRRNT_2"/>
    <property type="match status" value="1"/>
</dbReference>
<dbReference type="InterPro" id="IPR011009">
    <property type="entry name" value="Kinase-like_dom_sf"/>
</dbReference>
<keyword evidence="8" id="KW-0433">Leucine-rich repeat</keyword>
<evidence type="ECO:0000256" key="17">
    <source>
        <dbReference type="ARBA" id="ARBA00023136"/>
    </source>
</evidence>
<dbReference type="InterPro" id="IPR000719">
    <property type="entry name" value="Prot_kinase_dom"/>
</dbReference>
<keyword evidence="15" id="KW-0067">ATP-binding</keyword>
<dbReference type="PANTHER" id="PTHR27008">
    <property type="entry name" value="OS04G0122200 PROTEIN"/>
    <property type="match status" value="1"/>
</dbReference>
<comment type="catalytic activity">
    <reaction evidence="20">
        <text>L-threonyl-[protein] + ATP = O-phospho-L-threonyl-[protein] + ADP + H(+)</text>
        <dbReference type="Rhea" id="RHEA:46608"/>
        <dbReference type="Rhea" id="RHEA-COMP:11060"/>
        <dbReference type="Rhea" id="RHEA-COMP:11605"/>
        <dbReference type="ChEBI" id="CHEBI:15378"/>
        <dbReference type="ChEBI" id="CHEBI:30013"/>
        <dbReference type="ChEBI" id="CHEBI:30616"/>
        <dbReference type="ChEBI" id="CHEBI:61977"/>
        <dbReference type="ChEBI" id="CHEBI:456216"/>
        <dbReference type="EC" id="2.7.11.1"/>
    </reaction>
</comment>
<dbReference type="GO" id="GO:0016020">
    <property type="term" value="C:membrane"/>
    <property type="evidence" value="ECO:0000318"/>
    <property type="project" value="GO_Central"/>
</dbReference>
<keyword evidence="11" id="KW-0732">Signal</keyword>
<dbReference type="AlphaFoldDB" id="A0A078H667"/>
<comment type="subcellular location">
    <subcellularLocation>
        <location evidence="1">Cell membrane</location>
        <topology evidence="1">Single-pass membrane protein</topology>
    </subcellularLocation>
</comment>
<dbReference type="Gene3D" id="3.80.10.10">
    <property type="entry name" value="Ribonuclease Inhibitor"/>
    <property type="match status" value="2"/>
</dbReference>
<evidence type="ECO:0000256" key="5">
    <source>
        <dbReference type="ARBA" id="ARBA00022475"/>
    </source>
</evidence>
<evidence type="ECO:0000256" key="12">
    <source>
        <dbReference type="ARBA" id="ARBA00022737"/>
    </source>
</evidence>
<evidence type="ECO:0000256" key="2">
    <source>
        <dbReference type="ARBA" id="ARBA00008684"/>
    </source>
</evidence>
<dbReference type="InterPro" id="IPR001611">
    <property type="entry name" value="Leu-rich_rpt"/>
</dbReference>
<keyword evidence="13" id="KW-0547">Nucleotide-binding</keyword>
<dbReference type="FunFam" id="1.10.510.10:FF:000358">
    <property type="entry name" value="Putative leucine-rich repeat receptor-like serine/threonine-protein kinase"/>
    <property type="match status" value="1"/>
</dbReference>
<dbReference type="Gramene" id="CDY34040">
    <property type="protein sequence ID" value="CDY34040"/>
    <property type="gene ID" value="GSBRNA2T00055911001"/>
</dbReference>
<dbReference type="InterPro" id="IPR013210">
    <property type="entry name" value="LRR_N_plant-typ"/>
</dbReference>
<evidence type="ECO:0000256" key="21">
    <source>
        <dbReference type="ARBA" id="ARBA00048679"/>
    </source>
</evidence>
<dbReference type="STRING" id="3708.A0A078H667"/>
<dbReference type="FunFam" id="3.80.10.10:FF:000400">
    <property type="entry name" value="Nuclear pore complex protein NUP107"/>
    <property type="match status" value="1"/>
</dbReference>
<dbReference type="SUPFAM" id="SSF52058">
    <property type="entry name" value="L domain-like"/>
    <property type="match status" value="1"/>
</dbReference>
<evidence type="ECO:0000313" key="25">
    <source>
        <dbReference type="Proteomes" id="UP000028999"/>
    </source>
</evidence>
<dbReference type="GO" id="GO:0033612">
    <property type="term" value="F:receptor serine/threonine kinase binding"/>
    <property type="evidence" value="ECO:0000318"/>
    <property type="project" value="GO_Central"/>
</dbReference>
<dbReference type="GO" id="GO:0004674">
    <property type="term" value="F:protein serine/threonine kinase activity"/>
    <property type="evidence" value="ECO:0007669"/>
    <property type="project" value="UniProtKB-KW"/>
</dbReference>
<dbReference type="SUPFAM" id="SSF56112">
    <property type="entry name" value="Protein kinase-like (PK-like)"/>
    <property type="match status" value="1"/>
</dbReference>
<evidence type="ECO:0000256" key="8">
    <source>
        <dbReference type="ARBA" id="ARBA00022614"/>
    </source>
</evidence>
<evidence type="ECO:0000256" key="3">
    <source>
        <dbReference type="ARBA" id="ARBA00009592"/>
    </source>
</evidence>
<keyword evidence="18" id="KW-0675">Receptor</keyword>
<evidence type="ECO:0000313" key="24">
    <source>
        <dbReference type="EMBL" id="CDY34040.1"/>
    </source>
</evidence>
<keyword evidence="7" id="KW-0597">Phosphoprotein</keyword>
<dbReference type="PaxDb" id="3708-A0A078H667"/>
<dbReference type="Pfam" id="PF00560">
    <property type="entry name" value="LRR_1"/>
    <property type="match status" value="4"/>
</dbReference>
<evidence type="ECO:0000256" key="15">
    <source>
        <dbReference type="ARBA" id="ARBA00022840"/>
    </source>
</evidence>
<dbReference type="Pfam" id="PF00069">
    <property type="entry name" value="Pkinase"/>
    <property type="match status" value="1"/>
</dbReference>
<dbReference type="EC" id="2.7.11.1" evidence="4"/>
<dbReference type="InterPro" id="IPR032675">
    <property type="entry name" value="LRR_dom_sf"/>
</dbReference>
<dbReference type="PANTHER" id="PTHR27008:SF472">
    <property type="entry name" value="PROTEIN KINASE DOMAIN-CONTAINING PROTEIN"/>
    <property type="match status" value="1"/>
</dbReference>
<comment type="similarity">
    <text evidence="2">Belongs to the protein kinase superfamily. Ser/Thr protein kinase family.</text>
</comment>
<accession>A0A078H667</accession>
<organism evidence="24 25">
    <name type="scientific">Brassica napus</name>
    <name type="common">Rape</name>
    <dbReference type="NCBI Taxonomy" id="3708"/>
    <lineage>
        <taxon>Eukaryota</taxon>
        <taxon>Viridiplantae</taxon>
        <taxon>Streptophyta</taxon>
        <taxon>Embryophyta</taxon>
        <taxon>Tracheophyta</taxon>
        <taxon>Spermatophyta</taxon>
        <taxon>Magnoliopsida</taxon>
        <taxon>eudicotyledons</taxon>
        <taxon>Gunneridae</taxon>
        <taxon>Pentapetalae</taxon>
        <taxon>rosids</taxon>
        <taxon>malvids</taxon>
        <taxon>Brassicales</taxon>
        <taxon>Brassicaceae</taxon>
        <taxon>Brassiceae</taxon>
        <taxon>Brassica</taxon>
    </lineage>
</organism>
<protein>
    <recommendedName>
        <fullName evidence="4">non-specific serine/threonine protein kinase</fullName>
        <ecNumber evidence="4">2.7.11.1</ecNumber>
    </recommendedName>
</protein>
<evidence type="ECO:0000256" key="14">
    <source>
        <dbReference type="ARBA" id="ARBA00022777"/>
    </source>
</evidence>
<name>A0A078H667_BRANA</name>
<keyword evidence="25" id="KW-1185">Reference proteome</keyword>
<keyword evidence="9" id="KW-0808">Transferase</keyword>
<evidence type="ECO:0000256" key="22">
    <source>
        <dbReference type="SAM" id="Phobius"/>
    </source>
</evidence>
<dbReference type="PROSITE" id="PS00108">
    <property type="entry name" value="PROTEIN_KINASE_ST"/>
    <property type="match status" value="1"/>
</dbReference>
<evidence type="ECO:0000256" key="16">
    <source>
        <dbReference type="ARBA" id="ARBA00022989"/>
    </source>
</evidence>
<keyword evidence="19" id="KW-0325">Glycoprotein</keyword>
<gene>
    <name evidence="24" type="primary">BnaC03g27750D</name>
    <name evidence="24" type="ORF">GSBRNA2T00055911001</name>
</gene>
<dbReference type="GO" id="GO:0005886">
    <property type="term" value="C:plasma membrane"/>
    <property type="evidence" value="ECO:0007669"/>
    <property type="project" value="UniProtKB-SubCell"/>
</dbReference>
<dbReference type="PROSITE" id="PS50011">
    <property type="entry name" value="PROTEIN_KINASE_DOM"/>
    <property type="match status" value="1"/>
</dbReference>
<evidence type="ECO:0000256" key="9">
    <source>
        <dbReference type="ARBA" id="ARBA00022679"/>
    </source>
</evidence>
<comment type="catalytic activity">
    <reaction evidence="21">
        <text>L-seryl-[protein] + ATP = O-phospho-L-seryl-[protein] + ADP + H(+)</text>
        <dbReference type="Rhea" id="RHEA:17989"/>
        <dbReference type="Rhea" id="RHEA-COMP:9863"/>
        <dbReference type="Rhea" id="RHEA-COMP:11604"/>
        <dbReference type="ChEBI" id="CHEBI:15378"/>
        <dbReference type="ChEBI" id="CHEBI:29999"/>
        <dbReference type="ChEBI" id="CHEBI:30616"/>
        <dbReference type="ChEBI" id="CHEBI:83421"/>
        <dbReference type="ChEBI" id="CHEBI:456216"/>
        <dbReference type="EC" id="2.7.11.1"/>
    </reaction>
</comment>
<dbReference type="EMBL" id="LK032326">
    <property type="protein sequence ID" value="CDY34040.1"/>
    <property type="molecule type" value="Genomic_DNA"/>
</dbReference>
<feature type="transmembrane region" description="Helical" evidence="22">
    <location>
        <begin position="20"/>
        <end position="43"/>
    </location>
</feature>
<dbReference type="InterPro" id="IPR051809">
    <property type="entry name" value="Plant_receptor-like_S/T_kinase"/>
</dbReference>
<evidence type="ECO:0000256" key="20">
    <source>
        <dbReference type="ARBA" id="ARBA00047899"/>
    </source>
</evidence>
<evidence type="ECO:0000256" key="19">
    <source>
        <dbReference type="ARBA" id="ARBA00023180"/>
    </source>
</evidence>
<keyword evidence="14" id="KW-0418">Kinase</keyword>
<evidence type="ECO:0000259" key="23">
    <source>
        <dbReference type="PROSITE" id="PS50011"/>
    </source>
</evidence>
<dbReference type="FunFam" id="3.80.10.10:FF:000111">
    <property type="entry name" value="LRR receptor-like serine/threonine-protein kinase ERECTA"/>
    <property type="match status" value="1"/>
</dbReference>
<keyword evidence="17 22" id="KW-0472">Membrane</keyword>
<evidence type="ECO:0000256" key="1">
    <source>
        <dbReference type="ARBA" id="ARBA00004162"/>
    </source>
</evidence>
<keyword evidence="12" id="KW-0677">Repeat</keyword>
<feature type="domain" description="Protein kinase" evidence="23">
    <location>
        <begin position="310"/>
        <end position="623"/>
    </location>
</feature>
<keyword evidence="16 22" id="KW-1133">Transmembrane helix</keyword>
<dbReference type="InterPro" id="IPR008271">
    <property type="entry name" value="Ser/Thr_kinase_AS"/>
</dbReference>
<keyword evidence="10 22" id="KW-0812">Transmembrane</keyword>
<evidence type="ECO:0000256" key="7">
    <source>
        <dbReference type="ARBA" id="ARBA00022553"/>
    </source>
</evidence>
<comment type="similarity">
    <text evidence="3">Belongs to the RLP family.</text>
</comment>
<evidence type="ECO:0000256" key="11">
    <source>
        <dbReference type="ARBA" id="ARBA00022729"/>
    </source>
</evidence>
<proteinExistence type="inferred from homology"/>
<keyword evidence="5" id="KW-1003">Cell membrane</keyword>
<evidence type="ECO:0000256" key="18">
    <source>
        <dbReference type="ARBA" id="ARBA00023170"/>
    </source>
</evidence>
<evidence type="ECO:0000256" key="13">
    <source>
        <dbReference type="ARBA" id="ARBA00022741"/>
    </source>
</evidence>
<dbReference type="GO" id="GO:0005524">
    <property type="term" value="F:ATP binding"/>
    <property type="evidence" value="ECO:0007669"/>
    <property type="project" value="UniProtKB-KW"/>
</dbReference>
<keyword evidence="6" id="KW-0723">Serine/threonine-protein kinase</keyword>
<dbReference type="Gene3D" id="1.10.510.10">
    <property type="entry name" value="Transferase(Phosphotransferase) domain 1"/>
    <property type="match status" value="1"/>
</dbReference>
<evidence type="ECO:0000256" key="6">
    <source>
        <dbReference type="ARBA" id="ARBA00022527"/>
    </source>
</evidence>
<evidence type="ECO:0000256" key="10">
    <source>
        <dbReference type="ARBA" id="ARBA00022692"/>
    </source>
</evidence>